<feature type="transmembrane region" description="Helical" evidence="5">
    <location>
        <begin position="118"/>
        <end position="139"/>
    </location>
</feature>
<dbReference type="AlphaFoldDB" id="A0A3B1BJY0"/>
<dbReference type="EMBL" id="UOFY01000075">
    <property type="protein sequence ID" value="VAX11728.1"/>
    <property type="molecule type" value="Genomic_DNA"/>
</dbReference>
<gene>
    <name evidence="7" type="ORF">MNBD_GAMMA25-2144</name>
</gene>
<comment type="subcellular location">
    <subcellularLocation>
        <location evidence="1">Membrane</location>
        <topology evidence="1">Multi-pass membrane protein</topology>
    </subcellularLocation>
</comment>
<keyword evidence="4 5" id="KW-0472">Membrane</keyword>
<feature type="transmembrane region" description="Helical" evidence="5">
    <location>
        <begin position="145"/>
        <end position="166"/>
    </location>
</feature>
<keyword evidence="2 5" id="KW-0812">Transmembrane</keyword>
<name>A0A3B1BJY0_9ZZZZ</name>
<protein>
    <submittedName>
        <fullName evidence="7">Permease of the drug/metabolite transporter (DMT) superfamily</fullName>
    </submittedName>
</protein>
<dbReference type="SUPFAM" id="SSF103481">
    <property type="entry name" value="Multidrug resistance efflux transporter EmrE"/>
    <property type="match status" value="2"/>
</dbReference>
<feature type="transmembrane region" description="Helical" evidence="5">
    <location>
        <begin position="90"/>
        <end position="111"/>
    </location>
</feature>
<reference evidence="7" key="1">
    <citation type="submission" date="2018-06" db="EMBL/GenBank/DDBJ databases">
        <authorList>
            <person name="Zhirakovskaya E."/>
        </authorList>
    </citation>
    <scope>NUCLEOTIDE SEQUENCE</scope>
</reference>
<feature type="domain" description="EamA" evidence="6">
    <location>
        <begin position="6"/>
        <end position="135"/>
    </location>
</feature>
<feature type="domain" description="EamA" evidence="6">
    <location>
        <begin position="147"/>
        <end position="280"/>
    </location>
</feature>
<evidence type="ECO:0000256" key="5">
    <source>
        <dbReference type="SAM" id="Phobius"/>
    </source>
</evidence>
<feature type="transmembrane region" description="Helical" evidence="5">
    <location>
        <begin position="30"/>
        <end position="53"/>
    </location>
</feature>
<proteinExistence type="predicted"/>
<feature type="transmembrane region" description="Helical" evidence="5">
    <location>
        <begin position="178"/>
        <end position="197"/>
    </location>
</feature>
<organism evidence="7">
    <name type="scientific">hydrothermal vent metagenome</name>
    <dbReference type="NCBI Taxonomy" id="652676"/>
    <lineage>
        <taxon>unclassified sequences</taxon>
        <taxon>metagenomes</taxon>
        <taxon>ecological metagenomes</taxon>
    </lineage>
</organism>
<sequence>MSVPVAFIGIILIWSTTPLAIKWSAEDVGFLFGVASRMMLGTMLCIILMTLLGRKLSFNRAALHVYLAGGVGVFGAMLCVYWAAQYISSGLISVLFGLTPIVTGLIAAVFLGEKAFTLSRLMGVTLGIIGLAVIFSQRINLGEHLILGVIGVLSAVLMHSISGVWVKSLGINMSALEVTTGSLLFSAPLYFLVWWIFDGQFPEAISERALGGIVYLGTFGSVLGFILYFYVLKHIEASRVALVTLITPVLALLLGHQLNNEVLNLEVWLGSGCILSGMLLYQWGSRLDAIYSS</sequence>
<evidence type="ECO:0000256" key="2">
    <source>
        <dbReference type="ARBA" id="ARBA00022692"/>
    </source>
</evidence>
<dbReference type="GO" id="GO:0016020">
    <property type="term" value="C:membrane"/>
    <property type="evidence" value="ECO:0007669"/>
    <property type="project" value="UniProtKB-SubCell"/>
</dbReference>
<evidence type="ECO:0000256" key="1">
    <source>
        <dbReference type="ARBA" id="ARBA00004141"/>
    </source>
</evidence>
<feature type="transmembrane region" description="Helical" evidence="5">
    <location>
        <begin position="209"/>
        <end position="230"/>
    </location>
</feature>
<feature type="transmembrane region" description="Helical" evidence="5">
    <location>
        <begin position="65"/>
        <end position="84"/>
    </location>
</feature>
<evidence type="ECO:0000256" key="4">
    <source>
        <dbReference type="ARBA" id="ARBA00023136"/>
    </source>
</evidence>
<dbReference type="InterPro" id="IPR050638">
    <property type="entry name" value="AA-Vitamin_Transporters"/>
</dbReference>
<dbReference type="Gene3D" id="1.10.3730.20">
    <property type="match status" value="1"/>
</dbReference>
<accession>A0A3B1BJY0</accession>
<dbReference type="InterPro" id="IPR037185">
    <property type="entry name" value="EmrE-like"/>
</dbReference>
<dbReference type="Pfam" id="PF00892">
    <property type="entry name" value="EamA"/>
    <property type="match status" value="2"/>
</dbReference>
<evidence type="ECO:0000256" key="3">
    <source>
        <dbReference type="ARBA" id="ARBA00022989"/>
    </source>
</evidence>
<keyword evidence="3 5" id="KW-1133">Transmembrane helix</keyword>
<dbReference type="InterPro" id="IPR000620">
    <property type="entry name" value="EamA_dom"/>
</dbReference>
<dbReference type="PANTHER" id="PTHR32322:SF14">
    <property type="entry name" value="PROTEIN PAGO"/>
    <property type="match status" value="1"/>
</dbReference>
<feature type="transmembrane region" description="Helical" evidence="5">
    <location>
        <begin position="237"/>
        <end position="255"/>
    </location>
</feature>
<feature type="transmembrane region" description="Helical" evidence="5">
    <location>
        <begin position="267"/>
        <end position="284"/>
    </location>
</feature>
<evidence type="ECO:0000313" key="7">
    <source>
        <dbReference type="EMBL" id="VAX11728.1"/>
    </source>
</evidence>
<dbReference type="PANTHER" id="PTHR32322">
    <property type="entry name" value="INNER MEMBRANE TRANSPORTER"/>
    <property type="match status" value="1"/>
</dbReference>
<evidence type="ECO:0000259" key="6">
    <source>
        <dbReference type="Pfam" id="PF00892"/>
    </source>
</evidence>